<dbReference type="OrthoDB" id="1897643at2759"/>
<dbReference type="EMBL" id="GL377568">
    <property type="protein sequence ID" value="EFJ35686.1"/>
    <property type="molecule type" value="Genomic_DNA"/>
</dbReference>
<dbReference type="eggNOG" id="ENOG502QXI0">
    <property type="taxonomic scope" value="Eukaryota"/>
</dbReference>
<dbReference type="HOGENOM" id="CLU_027757_2_1_1"/>
<keyword evidence="2" id="KW-1185">Reference proteome</keyword>
<proteinExistence type="predicted"/>
<evidence type="ECO:0000313" key="1">
    <source>
        <dbReference type="EMBL" id="EFJ35686.1"/>
    </source>
</evidence>
<dbReference type="PANTHER" id="PTHR33358">
    <property type="entry name" value="F-BOX PROTEIN WITH A DOMAIN PROTEIN"/>
    <property type="match status" value="1"/>
</dbReference>
<protein>
    <submittedName>
        <fullName evidence="1">Uncharacterized protein</fullName>
    </submittedName>
</protein>
<organism evidence="2">
    <name type="scientific">Selaginella moellendorffii</name>
    <name type="common">Spikemoss</name>
    <dbReference type="NCBI Taxonomy" id="88036"/>
    <lineage>
        <taxon>Eukaryota</taxon>
        <taxon>Viridiplantae</taxon>
        <taxon>Streptophyta</taxon>
        <taxon>Embryophyta</taxon>
        <taxon>Tracheophyta</taxon>
        <taxon>Lycopodiopsida</taxon>
        <taxon>Selaginellales</taxon>
        <taxon>Selaginellaceae</taxon>
        <taxon>Selaginella</taxon>
    </lineage>
</organism>
<dbReference type="KEGG" id="smo:SELMODRAFT_405256"/>
<dbReference type="Proteomes" id="UP000001514">
    <property type="component" value="Unassembled WGS sequence"/>
</dbReference>
<sequence length="412" mass="44552">MAMSSQINISAQAMGIKAVGGGESYGFSPLSRIKTPPRSAVSTGPSQVCSSSKINAVKLSPAVERVQPAADVFKGWLDESAMLENQKLLAKLRILQASISDRKEMHSIIAQQRDDWNKLFQGSLRLATVTAGVLSALNGSSIHGLSLALSAGLLDVFAALVMAAVNKFQPSQLAEEQRTAARQFANLFQEIDSTLAISPSLREDSRLFFQDRISKFHALDQAYPLPLTPGGLPKFPEKISPSPSGTSYDPSAPIIRVASETSSSNGWSRKIEEDLLRVSSLLDKDVENYLKMCRIILSVNKGLAIAGPAMALLAGIANLANSHPIPASLLSIGAFFAGCVSHDMQLGMIFEMYRDCAGYYTDVQDTIQRTLRLPVELREDGELFHQKVVHRLGRKDELPSIPRGAATAGILF</sequence>
<dbReference type="Pfam" id="PF14476">
    <property type="entry name" value="Chloroplast_duf"/>
    <property type="match status" value="1"/>
</dbReference>
<evidence type="ECO:0000313" key="2">
    <source>
        <dbReference type="Proteomes" id="UP000001514"/>
    </source>
</evidence>
<dbReference type="STRING" id="88036.D8QWS2"/>
<accession>D8QWS2</accession>
<name>D8QWS2_SELML</name>
<reference evidence="1 2" key="1">
    <citation type="journal article" date="2011" name="Science">
        <title>The Selaginella genome identifies genetic changes associated with the evolution of vascular plants.</title>
        <authorList>
            <person name="Banks J.A."/>
            <person name="Nishiyama T."/>
            <person name="Hasebe M."/>
            <person name="Bowman J.L."/>
            <person name="Gribskov M."/>
            <person name="dePamphilis C."/>
            <person name="Albert V.A."/>
            <person name="Aono N."/>
            <person name="Aoyama T."/>
            <person name="Ambrose B.A."/>
            <person name="Ashton N.W."/>
            <person name="Axtell M.J."/>
            <person name="Barker E."/>
            <person name="Barker M.S."/>
            <person name="Bennetzen J.L."/>
            <person name="Bonawitz N.D."/>
            <person name="Chapple C."/>
            <person name="Cheng C."/>
            <person name="Correa L.G."/>
            <person name="Dacre M."/>
            <person name="DeBarry J."/>
            <person name="Dreyer I."/>
            <person name="Elias M."/>
            <person name="Engstrom E.M."/>
            <person name="Estelle M."/>
            <person name="Feng L."/>
            <person name="Finet C."/>
            <person name="Floyd S.K."/>
            <person name="Frommer W.B."/>
            <person name="Fujita T."/>
            <person name="Gramzow L."/>
            <person name="Gutensohn M."/>
            <person name="Harholt J."/>
            <person name="Hattori M."/>
            <person name="Heyl A."/>
            <person name="Hirai T."/>
            <person name="Hiwatashi Y."/>
            <person name="Ishikawa M."/>
            <person name="Iwata M."/>
            <person name="Karol K.G."/>
            <person name="Koehler B."/>
            <person name="Kolukisaoglu U."/>
            <person name="Kubo M."/>
            <person name="Kurata T."/>
            <person name="Lalonde S."/>
            <person name="Li K."/>
            <person name="Li Y."/>
            <person name="Litt A."/>
            <person name="Lyons E."/>
            <person name="Manning G."/>
            <person name="Maruyama T."/>
            <person name="Michael T.P."/>
            <person name="Mikami K."/>
            <person name="Miyazaki S."/>
            <person name="Morinaga S."/>
            <person name="Murata T."/>
            <person name="Mueller-Roeber B."/>
            <person name="Nelson D.R."/>
            <person name="Obara M."/>
            <person name="Oguri Y."/>
            <person name="Olmstead R.G."/>
            <person name="Onodera N."/>
            <person name="Petersen B.L."/>
            <person name="Pils B."/>
            <person name="Prigge M."/>
            <person name="Rensing S.A."/>
            <person name="Riano-Pachon D.M."/>
            <person name="Roberts A.W."/>
            <person name="Sato Y."/>
            <person name="Scheller H.V."/>
            <person name="Schulz B."/>
            <person name="Schulz C."/>
            <person name="Shakirov E.V."/>
            <person name="Shibagaki N."/>
            <person name="Shinohara N."/>
            <person name="Shippen D.E."/>
            <person name="Soerensen I."/>
            <person name="Sotooka R."/>
            <person name="Sugimoto N."/>
            <person name="Sugita M."/>
            <person name="Sumikawa N."/>
            <person name="Tanurdzic M."/>
            <person name="Theissen G."/>
            <person name="Ulvskov P."/>
            <person name="Wakazuki S."/>
            <person name="Weng J.K."/>
            <person name="Willats W.W."/>
            <person name="Wipf D."/>
            <person name="Wolf P.G."/>
            <person name="Yang L."/>
            <person name="Zimmer A.D."/>
            <person name="Zhu Q."/>
            <person name="Mitros T."/>
            <person name="Hellsten U."/>
            <person name="Loque D."/>
            <person name="Otillar R."/>
            <person name="Salamov A."/>
            <person name="Schmutz J."/>
            <person name="Shapiro H."/>
            <person name="Lindquist E."/>
            <person name="Lucas S."/>
            <person name="Rokhsar D."/>
            <person name="Grigoriev I.V."/>
        </authorList>
    </citation>
    <scope>NUCLEOTIDE SEQUENCE [LARGE SCALE GENOMIC DNA]</scope>
</reference>
<dbReference type="FunCoup" id="D8QWS2">
    <property type="interactions" value="35"/>
</dbReference>
<dbReference type="Gramene" id="EFJ35686">
    <property type="protein sequence ID" value="EFJ35686"/>
    <property type="gene ID" value="SELMODRAFT_405256"/>
</dbReference>
<dbReference type="PANTHER" id="PTHR33358:SF12">
    <property type="entry name" value="F-BOX PROTEIN WITH A DOMAIN PROTEIN"/>
    <property type="match status" value="1"/>
</dbReference>
<dbReference type="OMA" id="NGDAGSW"/>
<dbReference type="InParanoid" id="D8QWS2"/>
<gene>
    <name evidence="1" type="ORF">SELMODRAFT_405256</name>
</gene>
<dbReference type="InterPro" id="IPR027949">
    <property type="entry name" value="Chloroplast_duf"/>
</dbReference>
<dbReference type="AlphaFoldDB" id="D8QWS2"/>